<reference evidence="12" key="1">
    <citation type="journal article" date="2013" name="PLoS ONE">
        <title>Functional Characterization of the Short Neuropeptide F Receptor in the Desert Locust, Schistocerca gregaria.</title>
        <authorList>
            <person name="Dillen S."/>
            <person name="Zels S."/>
            <person name="Verlinden H."/>
            <person name="Spit J."/>
            <person name="Van Wielendaele P."/>
            <person name="Vanden Broeck J."/>
        </authorList>
    </citation>
    <scope>NUCLEOTIDE SEQUENCE</scope>
</reference>
<evidence type="ECO:0000256" key="7">
    <source>
        <dbReference type="ARBA" id="ARBA00023170"/>
    </source>
</evidence>
<sequence>MRLNGVSNQSSDFGEYDMAGDIIYNAFVQALFCVVYTTIFVLGLAGNALVVVVVARNRAMHTVTNVFIGNLALSDVLLCALCVPFTPLYTFLGSWVFGGALCRAVVLAQGTSVYTSTLTLTSIAVDRFFVIVHPFRPRMRLSTCAWSLAGIWLFSALATLPYGLYTVLRSEDGYYYCEESWPSERARLAYGAVTAAAQFALPFAVSAFCYVRVSLRLGRRARHKPGCRSARRDDADRERKRRTNRMLVAMVAIFGLSWMPLTLLNLANDVFTSFGTWRYFNLCFFLVHALAMSSTCYNPFLYAWMNENFRKEFRRVLPCFRPEGTADHAAMAPRPSCAATGKTQESLLPVATTTAQQHRDAPVDVKDGALPVASSESATYSVHTSEVRLQIQQGEQMVQDNDHLLDSRI</sequence>
<evidence type="ECO:0000256" key="4">
    <source>
        <dbReference type="ARBA" id="ARBA00022989"/>
    </source>
</evidence>
<keyword evidence="4 10" id="KW-1133">Transmembrane helix</keyword>
<keyword evidence="6 10" id="KW-0472">Membrane</keyword>
<dbReference type="CDD" id="cd15203">
    <property type="entry name" value="7tmA_NPYR-like"/>
    <property type="match status" value="1"/>
</dbReference>
<dbReference type="PRINTS" id="PR01012">
    <property type="entry name" value="NRPEPTIDEYR"/>
</dbReference>
<feature type="transmembrane region" description="Helical" evidence="10">
    <location>
        <begin position="188"/>
        <end position="213"/>
    </location>
</feature>
<feature type="transmembrane region" description="Helical" evidence="10">
    <location>
        <begin position="144"/>
        <end position="168"/>
    </location>
</feature>
<evidence type="ECO:0000256" key="1">
    <source>
        <dbReference type="ARBA" id="ARBA00004141"/>
    </source>
</evidence>
<dbReference type="InterPro" id="IPR000276">
    <property type="entry name" value="GPCR_Rhodpsn"/>
</dbReference>
<evidence type="ECO:0000259" key="11">
    <source>
        <dbReference type="PROSITE" id="PS50262"/>
    </source>
</evidence>
<evidence type="ECO:0000256" key="8">
    <source>
        <dbReference type="ARBA" id="ARBA00023224"/>
    </source>
</evidence>
<dbReference type="SUPFAM" id="SSF81321">
    <property type="entry name" value="Family A G protein-coupled receptor-like"/>
    <property type="match status" value="1"/>
</dbReference>
<dbReference type="Pfam" id="PF00001">
    <property type="entry name" value="7tm_1"/>
    <property type="match status" value="1"/>
</dbReference>
<dbReference type="InterPro" id="IPR017452">
    <property type="entry name" value="GPCR_Rhodpsn_7TM"/>
</dbReference>
<evidence type="ECO:0000256" key="3">
    <source>
        <dbReference type="ARBA" id="ARBA00022692"/>
    </source>
</evidence>
<dbReference type="PROSITE" id="PS50262">
    <property type="entry name" value="G_PROTEIN_RECEP_F1_2"/>
    <property type="match status" value="1"/>
</dbReference>
<dbReference type="InterPro" id="IPR000611">
    <property type="entry name" value="NPY_rcpt"/>
</dbReference>
<evidence type="ECO:0000256" key="2">
    <source>
        <dbReference type="ARBA" id="ARBA00010663"/>
    </source>
</evidence>
<protein>
    <submittedName>
        <fullName evidence="12">Short neuropeptide F receptor</fullName>
    </submittedName>
</protein>
<keyword evidence="5 9" id="KW-0297">G-protein coupled receptor</keyword>
<dbReference type="GO" id="GO:0043005">
    <property type="term" value="C:neuron projection"/>
    <property type="evidence" value="ECO:0007669"/>
    <property type="project" value="TreeGrafter"/>
</dbReference>
<dbReference type="PRINTS" id="PR00237">
    <property type="entry name" value="GPCRRHODOPSN"/>
</dbReference>
<accession>L7URX8</accession>
<feature type="transmembrane region" description="Helical" evidence="10">
    <location>
        <begin position="247"/>
        <end position="267"/>
    </location>
</feature>
<dbReference type="GO" id="GO:0042923">
    <property type="term" value="F:neuropeptide binding"/>
    <property type="evidence" value="ECO:0007669"/>
    <property type="project" value="TreeGrafter"/>
</dbReference>
<feature type="transmembrane region" description="Helical" evidence="10">
    <location>
        <begin position="67"/>
        <end position="92"/>
    </location>
</feature>
<keyword evidence="8 9" id="KW-0807">Transducer</keyword>
<feature type="domain" description="G-protein coupled receptors family 1 profile" evidence="11">
    <location>
        <begin position="46"/>
        <end position="302"/>
    </location>
</feature>
<dbReference type="PANTHER" id="PTHR24235:SF29">
    <property type="entry name" value="GH23382P"/>
    <property type="match status" value="1"/>
</dbReference>
<organism evidence="12">
    <name type="scientific">Schistocerca gregaria</name>
    <name type="common">Desert locust</name>
    <name type="synonym">Gryllus gregarius</name>
    <dbReference type="NCBI Taxonomy" id="7010"/>
    <lineage>
        <taxon>Eukaryota</taxon>
        <taxon>Metazoa</taxon>
        <taxon>Ecdysozoa</taxon>
        <taxon>Arthropoda</taxon>
        <taxon>Hexapoda</taxon>
        <taxon>Insecta</taxon>
        <taxon>Pterygota</taxon>
        <taxon>Neoptera</taxon>
        <taxon>Polyneoptera</taxon>
        <taxon>Orthoptera</taxon>
        <taxon>Caelifera</taxon>
        <taxon>Acrididea</taxon>
        <taxon>Acridomorpha</taxon>
        <taxon>Acridoidea</taxon>
        <taxon>Acrididae</taxon>
        <taxon>Cyrtacanthacridinae</taxon>
        <taxon>Schistocerca</taxon>
    </lineage>
</organism>
<proteinExistence type="evidence at transcript level"/>
<evidence type="ECO:0000256" key="6">
    <source>
        <dbReference type="ARBA" id="ARBA00023136"/>
    </source>
</evidence>
<feature type="transmembrane region" description="Helical" evidence="10">
    <location>
        <begin position="22"/>
        <end position="55"/>
    </location>
</feature>
<dbReference type="SMART" id="SM01381">
    <property type="entry name" value="7TM_GPCR_Srsx"/>
    <property type="match status" value="1"/>
</dbReference>
<evidence type="ECO:0000256" key="10">
    <source>
        <dbReference type="SAM" id="Phobius"/>
    </source>
</evidence>
<feature type="transmembrane region" description="Helical" evidence="10">
    <location>
        <begin position="112"/>
        <end position="132"/>
    </location>
</feature>
<evidence type="ECO:0000313" key="12">
    <source>
        <dbReference type="EMBL" id="AGC54822.1"/>
    </source>
</evidence>
<dbReference type="GO" id="GO:0004983">
    <property type="term" value="F:neuropeptide Y receptor activity"/>
    <property type="evidence" value="ECO:0007669"/>
    <property type="project" value="InterPro"/>
</dbReference>
<evidence type="ECO:0000256" key="9">
    <source>
        <dbReference type="RuleBase" id="RU000688"/>
    </source>
</evidence>
<dbReference type="OrthoDB" id="5975336at2759"/>
<dbReference type="AlphaFoldDB" id="L7URX8"/>
<comment type="subcellular location">
    <subcellularLocation>
        <location evidence="1">Membrane</location>
        <topology evidence="1">Multi-pass membrane protein</topology>
    </subcellularLocation>
</comment>
<gene>
    <name evidence="12" type="primary">sNPFR</name>
</gene>
<evidence type="ECO:0000256" key="5">
    <source>
        <dbReference type="ARBA" id="ARBA00023040"/>
    </source>
</evidence>
<dbReference type="GO" id="GO:0005886">
    <property type="term" value="C:plasma membrane"/>
    <property type="evidence" value="ECO:0007669"/>
    <property type="project" value="TreeGrafter"/>
</dbReference>
<keyword evidence="3 9" id="KW-0812">Transmembrane</keyword>
<keyword evidence="7 9" id="KW-0675">Receptor</keyword>
<feature type="transmembrane region" description="Helical" evidence="10">
    <location>
        <begin position="279"/>
        <end position="305"/>
    </location>
</feature>
<dbReference type="PANTHER" id="PTHR24235">
    <property type="entry name" value="NEUROPEPTIDE Y RECEPTOR"/>
    <property type="match status" value="1"/>
</dbReference>
<dbReference type="PROSITE" id="PS00237">
    <property type="entry name" value="G_PROTEIN_RECEP_F1_1"/>
    <property type="match status" value="1"/>
</dbReference>
<dbReference type="EMBL" id="JX855828">
    <property type="protein sequence ID" value="AGC54822.1"/>
    <property type="molecule type" value="mRNA"/>
</dbReference>
<dbReference type="Gene3D" id="1.20.1070.10">
    <property type="entry name" value="Rhodopsin 7-helix transmembrane proteins"/>
    <property type="match status" value="1"/>
</dbReference>
<name>L7URX8_SCHGR</name>
<comment type="similarity">
    <text evidence="2 9">Belongs to the G-protein coupled receptor 1 family.</text>
</comment>